<dbReference type="EMBL" id="JAMQBK010000085">
    <property type="protein sequence ID" value="MCM2374432.1"/>
    <property type="molecule type" value="Genomic_DNA"/>
</dbReference>
<sequence length="83" mass="9401">MKKVFVLVLVAVAGTITTAWVRPDLYQQAQMRFPVLPSLSAFGVQDQPELDPVLLESGEYVPVDEETFRYLEGLYQASKLKIR</sequence>
<evidence type="ECO:0000313" key="1">
    <source>
        <dbReference type="EMBL" id="MCM2374432.1"/>
    </source>
</evidence>
<dbReference type="Proteomes" id="UP001202961">
    <property type="component" value="Unassembled WGS sequence"/>
</dbReference>
<keyword evidence="2" id="KW-1185">Reference proteome</keyword>
<gene>
    <name evidence="1" type="ORF">NB063_27755</name>
</gene>
<dbReference type="RefSeq" id="WP_250932323.1">
    <property type="nucleotide sequence ID" value="NZ_JAMQBK010000085.1"/>
</dbReference>
<accession>A0ABT0UC89</accession>
<name>A0ABT0UC89_9BACT</name>
<organism evidence="1 2">
    <name type="scientific">Aporhodopirellula aestuarii</name>
    <dbReference type="NCBI Taxonomy" id="2950107"/>
    <lineage>
        <taxon>Bacteria</taxon>
        <taxon>Pseudomonadati</taxon>
        <taxon>Planctomycetota</taxon>
        <taxon>Planctomycetia</taxon>
        <taxon>Pirellulales</taxon>
        <taxon>Pirellulaceae</taxon>
        <taxon>Aporhodopirellula</taxon>
    </lineage>
</organism>
<proteinExistence type="predicted"/>
<protein>
    <submittedName>
        <fullName evidence="1">Uncharacterized protein</fullName>
    </submittedName>
</protein>
<comment type="caution">
    <text evidence="1">The sequence shown here is derived from an EMBL/GenBank/DDBJ whole genome shotgun (WGS) entry which is preliminary data.</text>
</comment>
<reference evidence="1 2" key="1">
    <citation type="journal article" date="2022" name="Syst. Appl. Microbiol.">
        <title>Rhodopirellula aestuarii sp. nov., a novel member of the genus Rhodopirellula isolated from brackish sediments collected in the Tagus River estuary, Portugal.</title>
        <authorList>
            <person name="Vitorino I.R."/>
            <person name="Klimek D."/>
            <person name="Calusinska M."/>
            <person name="Lobo-da-Cunha A."/>
            <person name="Vasconcelos V."/>
            <person name="Lage O.M."/>
        </authorList>
    </citation>
    <scope>NUCLEOTIDE SEQUENCE [LARGE SCALE GENOMIC DNA]</scope>
    <source>
        <strain evidence="1 2">ICT_H3.1</strain>
    </source>
</reference>
<evidence type="ECO:0000313" key="2">
    <source>
        <dbReference type="Proteomes" id="UP001202961"/>
    </source>
</evidence>